<keyword evidence="3" id="KW-1185">Reference proteome</keyword>
<accession>A0A2H3B1X2</accession>
<keyword evidence="1" id="KW-1133">Transmembrane helix</keyword>
<evidence type="ECO:0008006" key="4">
    <source>
        <dbReference type="Google" id="ProtNLM"/>
    </source>
</evidence>
<name>A0A2H3B1X2_9AGAR</name>
<dbReference type="EMBL" id="KZ293456">
    <property type="protein sequence ID" value="PBK63720.1"/>
    <property type="molecule type" value="Genomic_DNA"/>
</dbReference>
<gene>
    <name evidence="2" type="ORF">ARMSODRAFT_523445</name>
</gene>
<sequence>MACCDGLVSRRFGFGGGDKIRSCRRTVFQWRVATVWFLVALVLVVVTRFVPAAALFFNGVLRRSALSLLSFPGACVSCPLFPPRLLRVATSVVVRAYACMFHTVSPYMMRSPVPPNCDVVLLRCSDTCVQ</sequence>
<organism evidence="2 3">
    <name type="scientific">Armillaria solidipes</name>
    <dbReference type="NCBI Taxonomy" id="1076256"/>
    <lineage>
        <taxon>Eukaryota</taxon>
        <taxon>Fungi</taxon>
        <taxon>Dikarya</taxon>
        <taxon>Basidiomycota</taxon>
        <taxon>Agaricomycotina</taxon>
        <taxon>Agaricomycetes</taxon>
        <taxon>Agaricomycetidae</taxon>
        <taxon>Agaricales</taxon>
        <taxon>Marasmiineae</taxon>
        <taxon>Physalacriaceae</taxon>
        <taxon>Armillaria</taxon>
    </lineage>
</organism>
<keyword evidence="1" id="KW-0472">Membrane</keyword>
<proteinExistence type="predicted"/>
<evidence type="ECO:0000313" key="2">
    <source>
        <dbReference type="EMBL" id="PBK63720.1"/>
    </source>
</evidence>
<protein>
    <recommendedName>
        <fullName evidence="4">Transmembrane protein</fullName>
    </recommendedName>
</protein>
<dbReference type="Proteomes" id="UP000218334">
    <property type="component" value="Unassembled WGS sequence"/>
</dbReference>
<evidence type="ECO:0000256" key="1">
    <source>
        <dbReference type="SAM" id="Phobius"/>
    </source>
</evidence>
<keyword evidence="1" id="KW-0812">Transmembrane</keyword>
<evidence type="ECO:0000313" key="3">
    <source>
        <dbReference type="Proteomes" id="UP000218334"/>
    </source>
</evidence>
<feature type="transmembrane region" description="Helical" evidence="1">
    <location>
        <begin position="35"/>
        <end position="57"/>
    </location>
</feature>
<dbReference type="AlphaFoldDB" id="A0A2H3B1X2"/>
<reference evidence="3" key="1">
    <citation type="journal article" date="2017" name="Nat. Ecol. Evol.">
        <title>Genome expansion and lineage-specific genetic innovations in the forest pathogenic fungi Armillaria.</title>
        <authorList>
            <person name="Sipos G."/>
            <person name="Prasanna A.N."/>
            <person name="Walter M.C."/>
            <person name="O'Connor E."/>
            <person name="Balint B."/>
            <person name="Krizsan K."/>
            <person name="Kiss B."/>
            <person name="Hess J."/>
            <person name="Varga T."/>
            <person name="Slot J."/>
            <person name="Riley R."/>
            <person name="Boka B."/>
            <person name="Rigling D."/>
            <person name="Barry K."/>
            <person name="Lee J."/>
            <person name="Mihaltcheva S."/>
            <person name="LaButti K."/>
            <person name="Lipzen A."/>
            <person name="Waldron R."/>
            <person name="Moloney N.M."/>
            <person name="Sperisen C."/>
            <person name="Kredics L."/>
            <person name="Vagvoelgyi C."/>
            <person name="Patrignani A."/>
            <person name="Fitzpatrick D."/>
            <person name="Nagy I."/>
            <person name="Doyle S."/>
            <person name="Anderson J.B."/>
            <person name="Grigoriev I.V."/>
            <person name="Gueldener U."/>
            <person name="Muensterkoetter M."/>
            <person name="Nagy L.G."/>
        </authorList>
    </citation>
    <scope>NUCLEOTIDE SEQUENCE [LARGE SCALE GENOMIC DNA]</scope>
    <source>
        <strain evidence="3">28-4</strain>
    </source>
</reference>